<dbReference type="InterPro" id="IPR017853">
    <property type="entry name" value="GH"/>
</dbReference>
<organism evidence="17 18">
    <name type="scientific">Polycladomyces zharkentensis</name>
    <dbReference type="NCBI Taxonomy" id="2807616"/>
    <lineage>
        <taxon>Bacteria</taxon>
        <taxon>Bacillati</taxon>
        <taxon>Bacillota</taxon>
        <taxon>Bacilli</taxon>
        <taxon>Bacillales</taxon>
        <taxon>Thermoactinomycetaceae</taxon>
        <taxon>Polycladomyces</taxon>
    </lineage>
</organism>
<dbReference type="InterPro" id="IPR006102">
    <property type="entry name" value="Ig-like_GH2"/>
</dbReference>
<dbReference type="SUPFAM" id="SSF51445">
    <property type="entry name" value="(Trans)glycosidases"/>
    <property type="match status" value="1"/>
</dbReference>
<evidence type="ECO:0000256" key="11">
    <source>
        <dbReference type="ARBA" id="ARBA00041069"/>
    </source>
</evidence>
<evidence type="ECO:0000256" key="6">
    <source>
        <dbReference type="ARBA" id="ARBA00022525"/>
    </source>
</evidence>
<feature type="domain" description="Beta-mannosidase Ig-fold" evidence="14">
    <location>
        <begin position="782"/>
        <end position="838"/>
    </location>
</feature>
<protein>
    <recommendedName>
        <fullName evidence="11">Beta-mannosidase B</fullName>
        <ecNumber evidence="5">3.2.1.25</ecNumber>
    </recommendedName>
    <alternativeName>
        <fullName evidence="12">Mannanase B</fullName>
    </alternativeName>
</protein>
<evidence type="ECO:0000259" key="15">
    <source>
        <dbReference type="Pfam" id="PF17786"/>
    </source>
</evidence>
<keyword evidence="9" id="KW-0326">Glycosidase</keyword>
<evidence type="ECO:0000256" key="8">
    <source>
        <dbReference type="ARBA" id="ARBA00023180"/>
    </source>
</evidence>
<dbReference type="EC" id="3.2.1.25" evidence="5"/>
<reference evidence="17" key="1">
    <citation type="journal article" date="2024" name="Int. J. Syst. Evol. Microbiol.">
        <title>Polycladomyces zharkentensis sp. nov., a novel thermophilic cellulose- and starch-degrading member of the Bacillota from a geothermal aquifer in Kazakhstan.</title>
        <authorList>
            <person name="Mashzhan A."/>
            <person name="Kistaubayeva A."/>
            <person name="Javier-Lopez R."/>
            <person name="Bissenova U."/>
            <person name="Bissenbay A."/>
            <person name="Birkeland N.K."/>
        </authorList>
    </citation>
    <scope>NUCLEOTIDE SEQUENCE</scope>
    <source>
        <strain evidence="17">ZKZ2T</strain>
    </source>
</reference>
<dbReference type="InterPro" id="IPR041447">
    <property type="entry name" value="Mannosidase_ig"/>
</dbReference>
<dbReference type="Pfam" id="PF00703">
    <property type="entry name" value="Glyco_hydro_2"/>
    <property type="match status" value="1"/>
</dbReference>
<name>A0ABS2WIX1_9BACL</name>
<evidence type="ECO:0000256" key="5">
    <source>
        <dbReference type="ARBA" id="ARBA00012754"/>
    </source>
</evidence>
<dbReference type="InterPro" id="IPR054593">
    <property type="entry name" value="Beta-mannosidase-like_N2"/>
</dbReference>
<dbReference type="Pfam" id="PF17786">
    <property type="entry name" value="Mannosidase_ig"/>
    <property type="match status" value="1"/>
</dbReference>
<dbReference type="PANTHER" id="PTHR43730:SF1">
    <property type="entry name" value="BETA-MANNOSIDASE"/>
    <property type="match status" value="1"/>
</dbReference>
<dbReference type="Proteomes" id="UP001177120">
    <property type="component" value="Unassembled WGS sequence"/>
</dbReference>
<dbReference type="InterPro" id="IPR008979">
    <property type="entry name" value="Galactose-bd-like_sf"/>
</dbReference>
<comment type="caution">
    <text evidence="17">The sequence shown here is derived from an EMBL/GenBank/DDBJ whole genome shotgun (WGS) entry which is preliminary data.</text>
</comment>
<keyword evidence="8" id="KW-0325">Glycoprotein</keyword>
<dbReference type="Pfam" id="PF17753">
    <property type="entry name" value="Ig_mannosidase"/>
    <property type="match status" value="1"/>
</dbReference>
<sequence length="866" mass="100589">MKINQNWKIQWFEPGQANELEVADPDYIDHFWISAKVPGDVHSTLIEKKIIDDPFVGHNDIKCRWVEEKVWWYRTEFDFDEKIKPEERLYLIFEGLDTFATIYLNGIELGSTENMFIAHTFDVTREIRGGRNVLAVKFDPVSLRVKGKRQDFWSGFSKERIWVRKAQMNFGWDWGPRLVTVGIWQDVRLEKKRFAKLESVFARTLAIGENKATVAIDVEVDDFGQNANGIGSAAFLPTSHDTFEVEVSLTCDDCRGEHEGGQNERVVQRTHLNGTSAHLILEVKEPRLWWTHDLGTPHLYRLEVTLFKDGEAIDRYEQDFGIRMLEVRRTDEKGNARFTFVLNGVELFAKGANWIPVDSFIGAAPDSRYVHLIRLAREANMNMLRVWGGGIYEKDVFYRECDRQGILVWQDFMFACALYPDFNRNFMANVREEIARVVKRLRNYACVALWCGNNENDWIYEQMKASGEITTPFYGEKIYHELIPQMLAELDPTRLYWPSSPYGGNDHNSAEEGDRHNWQVWHGKVEPRKFGEIPRVDYSVEGVSFKNFKKDTAKFVSEFGMHAAANRYTLERNIPQGKFFWGSDELAYRNKDDHHQKGILLMEGYTGVPRNLEEYLNFSMLTQGEGLKYGIEHYRRHKPSTSGALFWQLNDCWPGTSWSVIDYYLLPKAGYYYAKKCFHPVLYTLDHESGEALHVWVVNDRLEDLQDTVSLHVYDFDGKPVFSREMAVQVSANVSVRVARFTEEEMLQGHPANRVVVCLRSVRGVTPENFYYLRDQKELGLPETTLRVRVDEKRQCVTVFSERLARFVKIELPGDMLTFSDNYFDLLPGMSRTIQIDHLEGKKVAFDGLRVSALNVSRTQYEQEIG</sequence>
<dbReference type="InterPro" id="IPR013783">
    <property type="entry name" value="Ig-like_fold"/>
</dbReference>
<evidence type="ECO:0000256" key="10">
    <source>
        <dbReference type="ARBA" id="ARBA00038429"/>
    </source>
</evidence>
<comment type="similarity">
    <text evidence="10">Belongs to the glycosyl hydrolase 2 family. Beta-mannosidase B subfamily.</text>
</comment>
<dbReference type="InterPro" id="IPR050887">
    <property type="entry name" value="Beta-mannosidase_GH2"/>
</dbReference>
<evidence type="ECO:0000256" key="7">
    <source>
        <dbReference type="ARBA" id="ARBA00022801"/>
    </source>
</evidence>
<gene>
    <name evidence="17" type="ORF">JQC72_07965</name>
</gene>
<evidence type="ECO:0000256" key="12">
    <source>
        <dbReference type="ARBA" id="ARBA00041614"/>
    </source>
</evidence>
<keyword evidence="18" id="KW-1185">Reference proteome</keyword>
<comment type="subunit">
    <text evidence="4">Homodimer.</text>
</comment>
<evidence type="ECO:0000256" key="1">
    <source>
        <dbReference type="ARBA" id="ARBA00000829"/>
    </source>
</evidence>
<dbReference type="SUPFAM" id="SSF49785">
    <property type="entry name" value="Galactose-binding domain-like"/>
    <property type="match status" value="1"/>
</dbReference>
<dbReference type="Gene3D" id="2.60.120.260">
    <property type="entry name" value="Galactose-binding domain-like"/>
    <property type="match status" value="1"/>
</dbReference>
<dbReference type="RefSeq" id="WP_205494583.1">
    <property type="nucleotide sequence ID" value="NZ_JAFHAP010000008.1"/>
</dbReference>
<dbReference type="EMBL" id="JAFHAP010000008">
    <property type="protein sequence ID" value="MBN2909461.1"/>
    <property type="molecule type" value="Genomic_DNA"/>
</dbReference>
<feature type="domain" description="Beta-mannosidase-like galactose-binding" evidence="16">
    <location>
        <begin position="29"/>
        <end position="185"/>
    </location>
</feature>
<dbReference type="Gene3D" id="3.20.20.80">
    <property type="entry name" value="Glycosidases"/>
    <property type="match status" value="1"/>
</dbReference>
<feature type="domain" description="Glycoside hydrolase family 2 immunoglobulin-like beta-sandwich" evidence="13">
    <location>
        <begin position="239"/>
        <end position="323"/>
    </location>
</feature>
<dbReference type="Gene3D" id="2.60.40.10">
    <property type="entry name" value="Immunoglobulins"/>
    <property type="match status" value="3"/>
</dbReference>
<evidence type="ECO:0000256" key="2">
    <source>
        <dbReference type="ARBA" id="ARBA00004613"/>
    </source>
</evidence>
<evidence type="ECO:0000259" key="13">
    <source>
        <dbReference type="Pfam" id="PF00703"/>
    </source>
</evidence>
<proteinExistence type="inferred from homology"/>
<comment type="pathway">
    <text evidence="3">Glycan metabolism; N-glycan degradation.</text>
</comment>
<comment type="catalytic activity">
    <reaction evidence="1">
        <text>Hydrolysis of terminal, non-reducing beta-D-mannose residues in beta-D-mannosides.</text>
        <dbReference type="EC" id="3.2.1.25"/>
    </reaction>
</comment>
<dbReference type="InterPro" id="IPR041625">
    <property type="entry name" value="Beta-mannosidase_Ig"/>
</dbReference>
<evidence type="ECO:0000313" key="18">
    <source>
        <dbReference type="Proteomes" id="UP001177120"/>
    </source>
</evidence>
<dbReference type="GO" id="GO:0016787">
    <property type="term" value="F:hydrolase activity"/>
    <property type="evidence" value="ECO:0007669"/>
    <property type="project" value="UniProtKB-KW"/>
</dbReference>
<dbReference type="SUPFAM" id="SSF49303">
    <property type="entry name" value="beta-Galactosidase/glucuronidase domain"/>
    <property type="match status" value="3"/>
</dbReference>
<evidence type="ECO:0000256" key="9">
    <source>
        <dbReference type="ARBA" id="ARBA00023295"/>
    </source>
</evidence>
<evidence type="ECO:0000256" key="4">
    <source>
        <dbReference type="ARBA" id="ARBA00011738"/>
    </source>
</evidence>
<evidence type="ECO:0000256" key="3">
    <source>
        <dbReference type="ARBA" id="ARBA00004740"/>
    </source>
</evidence>
<evidence type="ECO:0000259" key="14">
    <source>
        <dbReference type="Pfam" id="PF17753"/>
    </source>
</evidence>
<keyword evidence="7 17" id="KW-0378">Hydrolase</keyword>
<dbReference type="Pfam" id="PF22666">
    <property type="entry name" value="Glyco_hydro_2_N2"/>
    <property type="match status" value="1"/>
</dbReference>
<accession>A0ABS2WIX1</accession>
<evidence type="ECO:0000313" key="17">
    <source>
        <dbReference type="EMBL" id="MBN2909461.1"/>
    </source>
</evidence>
<feature type="domain" description="Mannosidase Ig/CBM-like" evidence="15">
    <location>
        <begin position="692"/>
        <end position="777"/>
    </location>
</feature>
<evidence type="ECO:0000259" key="16">
    <source>
        <dbReference type="Pfam" id="PF22666"/>
    </source>
</evidence>
<comment type="subcellular location">
    <subcellularLocation>
        <location evidence="2">Secreted</location>
    </subcellularLocation>
</comment>
<dbReference type="InterPro" id="IPR036156">
    <property type="entry name" value="Beta-gal/glucu_dom_sf"/>
</dbReference>
<keyword evidence="6" id="KW-0964">Secreted</keyword>
<dbReference type="PANTHER" id="PTHR43730">
    <property type="entry name" value="BETA-MANNOSIDASE"/>
    <property type="match status" value="1"/>
</dbReference>